<dbReference type="RefSeq" id="WP_339096183.1">
    <property type="nucleotide sequence ID" value="NZ_CP149782.1"/>
</dbReference>
<reference evidence="1" key="1">
    <citation type="submission" date="2024-03" db="EMBL/GenBank/DDBJ databases">
        <title>Deinococcus weizhi sp. nov., isolated from human skin.</title>
        <authorList>
            <person name="Wei Z."/>
            <person name="Tian F."/>
            <person name="Yang C."/>
            <person name="Xin L.T."/>
            <person name="Wen Z.J."/>
            <person name="Lan K.C."/>
            <person name="Yu L."/>
            <person name="Zhe W."/>
            <person name="Dan F.D."/>
            <person name="Jun W."/>
            <person name="Rui Z."/>
            <person name="Yong X.J."/>
            <person name="Ting Y."/>
            <person name="Wei X."/>
            <person name="Xu Z.G."/>
            <person name="Xin Z."/>
            <person name="Dong F.G."/>
            <person name="Ni X.M."/>
            <person name="Zheng M.G."/>
            <person name="Chun Y."/>
            <person name="Qian W.X."/>
        </authorList>
    </citation>
    <scope>NUCLEOTIDE SEQUENCE</scope>
    <source>
        <strain evidence="1">VB142</strain>
    </source>
</reference>
<dbReference type="EMBL" id="CP149782">
    <property type="protein sequence ID" value="WYF45011.1"/>
    <property type="molecule type" value="Genomic_DNA"/>
</dbReference>
<sequence>MAATDNRFQATNTLGVPQRLAHLVYHCANGAASVTAYVRAPGMEGEQQFPMHRVGDDWQTDDLGIIVLPGEVVRFSFGMGYRA</sequence>
<protein>
    <submittedName>
        <fullName evidence="1">Uncharacterized protein</fullName>
    </submittedName>
</protein>
<organism evidence="1">
    <name type="scientific">Deinococcus sp. VB142</name>
    <dbReference type="NCBI Taxonomy" id="3112952"/>
    <lineage>
        <taxon>Bacteria</taxon>
        <taxon>Thermotogati</taxon>
        <taxon>Deinococcota</taxon>
        <taxon>Deinococci</taxon>
        <taxon>Deinococcales</taxon>
        <taxon>Deinococcaceae</taxon>
        <taxon>Deinococcus</taxon>
    </lineage>
</organism>
<evidence type="ECO:0000313" key="1">
    <source>
        <dbReference type="EMBL" id="WYF45011.1"/>
    </source>
</evidence>
<accession>A0AAU6Q3V0</accession>
<proteinExistence type="predicted"/>
<gene>
    <name evidence="1" type="ORF">WDJ50_02520</name>
</gene>
<dbReference type="AlphaFoldDB" id="A0AAU6Q3V0"/>
<name>A0AAU6Q3V0_9DEIO</name>